<evidence type="ECO:0000256" key="3">
    <source>
        <dbReference type="ARBA" id="ARBA00022692"/>
    </source>
</evidence>
<feature type="binding site" evidence="6">
    <location>
        <position position="125"/>
    </location>
    <ligand>
        <name>Na(+)</name>
        <dbReference type="ChEBI" id="CHEBI:29101"/>
        <label>1</label>
    </ligand>
</feature>
<comment type="subcellular location">
    <subcellularLocation>
        <location evidence="1">Membrane</location>
        <topology evidence="1">Multi-pass membrane protein</topology>
    </subcellularLocation>
</comment>
<dbReference type="Pfam" id="PF00209">
    <property type="entry name" value="SNF"/>
    <property type="match status" value="2"/>
</dbReference>
<evidence type="ECO:0000313" key="8">
    <source>
        <dbReference type="Proteomes" id="UP000286415"/>
    </source>
</evidence>
<keyword evidence="3" id="KW-0812">Transmembrane</keyword>
<reference evidence="7 8" key="2">
    <citation type="journal article" date="2021" name="Genomics">
        <title>High-quality reference genome for Clonorchis sinensis.</title>
        <authorList>
            <person name="Young N.D."/>
            <person name="Stroehlein A.J."/>
            <person name="Kinkar L."/>
            <person name="Wang T."/>
            <person name="Sohn W.M."/>
            <person name="Chang B.C.H."/>
            <person name="Kaur P."/>
            <person name="Weisz D."/>
            <person name="Dudchenko O."/>
            <person name="Aiden E.L."/>
            <person name="Korhonen P.K."/>
            <person name="Gasser R.B."/>
        </authorList>
    </citation>
    <scope>NUCLEOTIDE SEQUENCE [LARGE SCALE GENOMIC DNA]</scope>
    <source>
        <strain evidence="7">Cs-k2</strain>
    </source>
</reference>
<dbReference type="PROSITE" id="PS50267">
    <property type="entry name" value="NA_NEUROTRAN_SYMP_3"/>
    <property type="match status" value="1"/>
</dbReference>
<keyword evidence="8" id="KW-1185">Reference proteome</keyword>
<keyword evidence="2" id="KW-0813">Transport</keyword>
<dbReference type="InterPro" id="IPR037272">
    <property type="entry name" value="SNS_sf"/>
</dbReference>
<dbReference type="InterPro" id="IPR000175">
    <property type="entry name" value="Na/ntran_symport"/>
</dbReference>
<keyword evidence="6" id="KW-0479">Metal-binding</keyword>
<feature type="binding site" evidence="6">
    <location>
        <position position="359"/>
    </location>
    <ligand>
        <name>Na(+)</name>
        <dbReference type="ChEBI" id="CHEBI:29101"/>
        <label>1</label>
    </ligand>
</feature>
<evidence type="ECO:0000256" key="4">
    <source>
        <dbReference type="ARBA" id="ARBA00022989"/>
    </source>
</evidence>
<keyword evidence="4" id="KW-1133">Transmembrane helix</keyword>
<reference evidence="7 8" key="1">
    <citation type="journal article" date="2018" name="Biotechnol. Adv.">
        <title>Improved genomic resources and new bioinformatic workflow for the carcinogenic parasite Clonorchis sinensis: Biotechnological implications.</title>
        <authorList>
            <person name="Wang D."/>
            <person name="Korhonen P.K."/>
            <person name="Gasser R.B."/>
            <person name="Young N.D."/>
        </authorList>
    </citation>
    <scope>NUCLEOTIDE SEQUENCE [LARGE SCALE GENOMIC DNA]</scope>
    <source>
        <strain evidence="7">Cs-k2</strain>
    </source>
</reference>
<keyword evidence="5" id="KW-0472">Membrane</keyword>
<dbReference type="Proteomes" id="UP000286415">
    <property type="component" value="Unassembled WGS sequence"/>
</dbReference>
<dbReference type="PANTHER" id="PTHR42948">
    <property type="entry name" value="TRANSPORTER"/>
    <property type="match status" value="1"/>
</dbReference>
<organism evidence="7 8">
    <name type="scientific">Clonorchis sinensis</name>
    <name type="common">Chinese liver fluke</name>
    <dbReference type="NCBI Taxonomy" id="79923"/>
    <lineage>
        <taxon>Eukaryota</taxon>
        <taxon>Metazoa</taxon>
        <taxon>Spiralia</taxon>
        <taxon>Lophotrochozoa</taxon>
        <taxon>Platyhelminthes</taxon>
        <taxon>Trematoda</taxon>
        <taxon>Digenea</taxon>
        <taxon>Opisthorchiida</taxon>
        <taxon>Opisthorchiata</taxon>
        <taxon>Opisthorchiidae</taxon>
        <taxon>Clonorchis</taxon>
    </lineage>
</organism>
<dbReference type="GO" id="GO:0046872">
    <property type="term" value="F:metal ion binding"/>
    <property type="evidence" value="ECO:0007669"/>
    <property type="project" value="UniProtKB-KW"/>
</dbReference>
<sequence length="650" mass="72255">MPCQSIHSNWLIRRAAQLMDSEEISANTLYPSDLNQPYSRELRQKCLTPNFPLIGLAPREHTCQTEAAKEGITFGGSRRRSFLKTISESLTAREKSHTSHAELTSFGSSIGVLLSCLGCVVGTGNIWRFPRIIATASSPKGSLTFLIAWVLSLFVWSLPLSIVEYSLGRFTRTSPLGAFHKFLGNKLIWLGGWIVGVTYMITAYFSVIVGWCLYYFYKSCALPSLPLDEVASVNIFNEFARDSYWPVLFHTLAVLIVAGCIFGGIRWIEKANMFLVPMLLGILLFTFGWSLTRQYSEVGITFIFTPEWSSMLTPSVWVQAATQNAFDTGAAMALFVSYSAYFTRKNGAVRFGSLVPLVNNSVSLLCAVTVFSTVFSTLIQTSPELTRLGILEIMQQNGPGSTGLTFTWIPVLFAHVEGIGRVLCSLFFLCLSFAGVTSLIGHVQLTVITLKDLGLSHRKASFGGLALTLIFGMPSAISINVLTNQDAVWGFALMLSGLAMAALILVYGPLRYRKVVVNDFGIDDWKLSIVWVFMISVLVPFAGIGLIVWWAYEGILSDKYWYHLTLDSVMTTLLEWGILFVVLLIANGIALWRKKELFPKNKFVGYDPHNPDYELPECMQSNNRSYLVVFAQSTEQIDARKAKSSGRTDF</sequence>
<evidence type="ECO:0000256" key="6">
    <source>
        <dbReference type="PIRSR" id="PIRSR600175-1"/>
    </source>
</evidence>
<accession>A0A419PRA3</accession>
<dbReference type="GO" id="GO:0016020">
    <property type="term" value="C:membrane"/>
    <property type="evidence" value="ECO:0007669"/>
    <property type="project" value="UniProtKB-SubCell"/>
</dbReference>
<proteinExistence type="predicted"/>
<feature type="binding site" evidence="6">
    <location>
        <position position="121"/>
    </location>
    <ligand>
        <name>Na(+)</name>
        <dbReference type="ChEBI" id="CHEBI:29101"/>
        <label>1</label>
    </ligand>
</feature>
<dbReference type="SUPFAM" id="SSF161070">
    <property type="entry name" value="SNF-like"/>
    <property type="match status" value="1"/>
</dbReference>
<evidence type="ECO:0000256" key="1">
    <source>
        <dbReference type="ARBA" id="ARBA00004141"/>
    </source>
</evidence>
<dbReference type="STRING" id="79923.A0A419PRA3"/>
<dbReference type="OrthoDB" id="6581954at2759"/>
<dbReference type="EMBL" id="NIRI02000042">
    <property type="protein sequence ID" value="KAG5447019.1"/>
    <property type="molecule type" value="Genomic_DNA"/>
</dbReference>
<gene>
    <name evidence="7" type="ORF">CSKR_110211</name>
</gene>
<protein>
    <submittedName>
        <fullName evidence="7">Sodium-dependent transporter</fullName>
    </submittedName>
</protein>
<evidence type="ECO:0000256" key="2">
    <source>
        <dbReference type="ARBA" id="ARBA00022448"/>
    </source>
</evidence>
<feature type="binding site" evidence="6">
    <location>
        <position position="118"/>
    </location>
    <ligand>
        <name>Na(+)</name>
        <dbReference type="ChEBI" id="CHEBI:29101"/>
        <label>1</label>
    </ligand>
</feature>
<dbReference type="AlphaFoldDB" id="A0A419PRA3"/>
<dbReference type="InParanoid" id="A0A419PRA3"/>
<evidence type="ECO:0000256" key="5">
    <source>
        <dbReference type="ARBA" id="ARBA00023136"/>
    </source>
</evidence>
<comment type="caution">
    <text evidence="7">The sequence shown here is derived from an EMBL/GenBank/DDBJ whole genome shotgun (WGS) entry which is preliminary data.</text>
</comment>
<name>A0A419PRA3_CLOSI</name>
<keyword evidence="6" id="KW-0915">Sodium</keyword>
<dbReference type="PANTHER" id="PTHR42948:SF1">
    <property type="entry name" value="TRANSPORTER"/>
    <property type="match status" value="1"/>
</dbReference>
<evidence type="ECO:0000313" key="7">
    <source>
        <dbReference type="EMBL" id="KAG5447019.1"/>
    </source>
</evidence>
<dbReference type="PRINTS" id="PR00176">
    <property type="entry name" value="NANEUSMPORT"/>
</dbReference>
<feature type="binding site" evidence="6">
    <location>
        <position position="438"/>
    </location>
    <ligand>
        <name>Na(+)</name>
        <dbReference type="ChEBI" id="CHEBI:29101"/>
        <label>1</label>
    </ligand>
</feature>